<evidence type="ECO:0000313" key="3">
    <source>
        <dbReference type="Proteomes" id="UP000181901"/>
    </source>
</evidence>
<evidence type="ECO:0008006" key="4">
    <source>
        <dbReference type="Google" id="ProtNLM"/>
    </source>
</evidence>
<dbReference type="Pfam" id="PF16868">
    <property type="entry name" value="NMT1_3"/>
    <property type="match status" value="1"/>
</dbReference>
<comment type="caution">
    <text evidence="2">The sequence shown here is derived from an EMBL/GenBank/DDBJ whole genome shotgun (WGS) entry which is preliminary data.</text>
</comment>
<dbReference type="OrthoDB" id="9780180at2"/>
<dbReference type="PANTHER" id="PTHR42941">
    <property type="entry name" value="SLL1037 PROTEIN"/>
    <property type="match status" value="1"/>
</dbReference>
<dbReference type="EMBL" id="LKAQ01000004">
    <property type="protein sequence ID" value="OIQ49603.1"/>
    <property type="molecule type" value="Genomic_DNA"/>
</dbReference>
<dbReference type="SUPFAM" id="SSF53850">
    <property type="entry name" value="Periplasmic binding protein-like II"/>
    <property type="match status" value="1"/>
</dbReference>
<evidence type="ECO:0000313" key="2">
    <source>
        <dbReference type="EMBL" id="OIQ49603.1"/>
    </source>
</evidence>
<dbReference type="AlphaFoldDB" id="A0A1J5N1U7"/>
<gene>
    <name evidence="2" type="ORF">BerOc1_01528</name>
</gene>
<dbReference type="Proteomes" id="UP000181901">
    <property type="component" value="Unassembled WGS sequence"/>
</dbReference>
<keyword evidence="1" id="KW-0732">Signal</keyword>
<protein>
    <recommendedName>
        <fullName evidence="4">NMT1/THI5 like protein</fullName>
    </recommendedName>
</protein>
<evidence type="ECO:0000256" key="1">
    <source>
        <dbReference type="SAM" id="SignalP"/>
    </source>
</evidence>
<dbReference type="CDD" id="cd13520">
    <property type="entry name" value="PBP2_TAXI_TRAP"/>
    <property type="match status" value="1"/>
</dbReference>
<name>A0A1J5N1U7_9BACT</name>
<feature type="signal peptide" evidence="1">
    <location>
        <begin position="1"/>
        <end position="17"/>
    </location>
</feature>
<dbReference type="RefSeq" id="WP_071545102.1">
    <property type="nucleotide sequence ID" value="NZ_LKAQ01000004.1"/>
</dbReference>
<dbReference type="PROSITE" id="PS51257">
    <property type="entry name" value="PROKAR_LIPOPROTEIN"/>
    <property type="match status" value="1"/>
</dbReference>
<organism evidence="2 3">
    <name type="scientific">Pseudodesulfovibrio hydrargyri</name>
    <dbReference type="NCBI Taxonomy" id="2125990"/>
    <lineage>
        <taxon>Bacteria</taxon>
        <taxon>Pseudomonadati</taxon>
        <taxon>Thermodesulfobacteriota</taxon>
        <taxon>Desulfovibrionia</taxon>
        <taxon>Desulfovibrionales</taxon>
        <taxon>Desulfovibrionaceae</taxon>
    </lineage>
</organism>
<accession>A0A1J5N1U7</accession>
<proteinExistence type="predicted"/>
<reference evidence="2 3" key="1">
    <citation type="submission" date="2015-09" db="EMBL/GenBank/DDBJ databases">
        <title>Genome of Desulfovibrio dechloracetivorans BerOc1, a mercury methylating strain isolated from highly hydrocarbons and metals contaminated coastal sediments.</title>
        <authorList>
            <person name="Goni Urriza M."/>
            <person name="Gassie C."/>
            <person name="Bouchez O."/>
            <person name="Klopp C."/>
            <person name="Ranchou-Peyruse A."/>
            <person name="Remy G."/>
        </authorList>
    </citation>
    <scope>NUCLEOTIDE SEQUENCE [LARGE SCALE GENOMIC DNA]</scope>
    <source>
        <strain evidence="2 3">BerOc1</strain>
    </source>
</reference>
<dbReference type="InterPro" id="IPR011852">
    <property type="entry name" value="TRAP_TAXI"/>
</dbReference>
<dbReference type="Gene3D" id="3.40.190.10">
    <property type="entry name" value="Periplasmic binding protein-like II"/>
    <property type="match status" value="2"/>
</dbReference>
<feature type="chain" id="PRO_5009635492" description="NMT1/THI5 like protein" evidence="1">
    <location>
        <begin position="18"/>
        <end position="339"/>
    </location>
</feature>
<sequence length="339" mass="36343">MPRPSSILLILGCLALAAVSGCPSEAPEKARKEAPPAKARTLTFNGGPRGGTFNHFANKMAAVISEDVPNLGVLAKQSGGSVSNLLALCAGEADMAIVNAGDAFLGRAGKLHCPDKRYAKVRALAFLYGAPAQLVVRADSDIRAVQDLRGKTIAVGNPGSGAALSAERFFRHLELWTRFRHWPEGYGEAAADFAAGKVDGFWTLAGYPTAAVIEAAASVPVRILDLHEAATASGFYRLYPFYSHATIPAGTYPGQTEPVNTFQDAALWCARPGLDNRTVYDSLRAVFTPRRLEELRRMHGAARNMGLKTGIDNLSIPLHPGAVRFWSEHRLEIPAILMP</sequence>
<dbReference type="NCBIfam" id="TIGR02122">
    <property type="entry name" value="TRAP_TAXI"/>
    <property type="match status" value="1"/>
</dbReference>
<keyword evidence="3" id="KW-1185">Reference proteome</keyword>
<dbReference type="PANTHER" id="PTHR42941:SF1">
    <property type="entry name" value="SLL1037 PROTEIN"/>
    <property type="match status" value="1"/>
</dbReference>